<dbReference type="UniPathway" id="UPA00128">
    <property type="reaction ID" value="UER00191"/>
</dbReference>
<dbReference type="Gene3D" id="3.40.50.720">
    <property type="entry name" value="NAD(P)-binding Rossmann-like Domain"/>
    <property type="match status" value="2"/>
</dbReference>
<dbReference type="SUPFAM" id="SSF51735">
    <property type="entry name" value="NAD(P)-binding Rossmann-fold domains"/>
    <property type="match status" value="1"/>
</dbReference>
<comment type="catalytic activity">
    <reaction evidence="5">
        <text>GDP-beta-L-fucose + NADP(+) = GDP-4-dehydro-alpha-D-rhamnose + NADPH + H(+)</text>
        <dbReference type="Rhea" id="RHEA:18885"/>
        <dbReference type="ChEBI" id="CHEBI:15378"/>
        <dbReference type="ChEBI" id="CHEBI:57273"/>
        <dbReference type="ChEBI" id="CHEBI:57783"/>
        <dbReference type="ChEBI" id="CHEBI:57964"/>
        <dbReference type="ChEBI" id="CHEBI:58349"/>
        <dbReference type="EC" id="1.1.1.271"/>
    </reaction>
</comment>
<feature type="site" description="Important for catalytic activity" evidence="5">
    <location>
        <position position="107"/>
    </location>
</feature>
<dbReference type="EMBL" id="UARG01000017">
    <property type="protein sequence ID" value="SQA78094.1"/>
    <property type="molecule type" value="Genomic_DNA"/>
</dbReference>
<dbReference type="HAMAP" id="MF_00956">
    <property type="entry name" value="GDP_fucose_synth"/>
    <property type="match status" value="1"/>
</dbReference>
<evidence type="ECO:0000313" key="7">
    <source>
        <dbReference type="EMBL" id="SQA78094.1"/>
    </source>
</evidence>
<keyword evidence="4 5" id="KW-0413">Isomerase</keyword>
<dbReference type="RefSeq" id="WP_128091375.1">
    <property type="nucleotide sequence ID" value="NZ_UARG01000017.1"/>
</dbReference>
<evidence type="ECO:0000259" key="6">
    <source>
        <dbReference type="Pfam" id="PF01370"/>
    </source>
</evidence>
<feature type="binding site" evidence="5">
    <location>
        <position position="238"/>
    </location>
    <ligand>
        <name>substrate</name>
    </ligand>
</feature>
<feature type="site" description="Important for catalytic activity" evidence="5">
    <location>
        <position position="105"/>
    </location>
</feature>
<evidence type="ECO:0000256" key="3">
    <source>
        <dbReference type="ARBA" id="ARBA00023002"/>
    </source>
</evidence>
<feature type="binding site" evidence="5">
    <location>
        <position position="317"/>
    </location>
    <ligand>
        <name>substrate</name>
    </ligand>
</feature>
<dbReference type="InterPro" id="IPR028614">
    <property type="entry name" value="GDP_fucose/colitose_synth"/>
</dbReference>
<dbReference type="GO" id="GO:0050577">
    <property type="term" value="F:GDP-L-fucose synthase activity"/>
    <property type="evidence" value="ECO:0007669"/>
    <property type="project" value="UniProtKB-UniRule"/>
</dbReference>
<evidence type="ECO:0000313" key="8">
    <source>
        <dbReference type="Proteomes" id="UP000249891"/>
    </source>
</evidence>
<dbReference type="PANTHER" id="PTHR43238:SF1">
    <property type="entry name" value="GDP-L-FUCOSE SYNTHASE"/>
    <property type="match status" value="1"/>
</dbReference>
<dbReference type="CDD" id="cd05239">
    <property type="entry name" value="GDP_FS_SDR_e"/>
    <property type="match status" value="1"/>
</dbReference>
<evidence type="ECO:0000256" key="5">
    <source>
        <dbReference type="HAMAP-Rule" id="MF_00956"/>
    </source>
</evidence>
<evidence type="ECO:0000256" key="4">
    <source>
        <dbReference type="ARBA" id="ARBA00023235"/>
    </source>
</evidence>
<organism evidence="7 8">
    <name type="scientific">Capnocytophaga ochracea</name>
    <dbReference type="NCBI Taxonomy" id="1018"/>
    <lineage>
        <taxon>Bacteria</taxon>
        <taxon>Pseudomonadati</taxon>
        <taxon>Bacteroidota</taxon>
        <taxon>Flavobacteriia</taxon>
        <taxon>Flavobacteriales</taxon>
        <taxon>Flavobacteriaceae</taxon>
        <taxon>Capnocytophaga</taxon>
    </lineage>
</organism>
<proteinExistence type="inferred from homology"/>
<dbReference type="AlphaFoldDB" id="A0A2X2RFX1"/>
<feature type="binding site" evidence="5">
    <location>
        <begin position="161"/>
        <end position="164"/>
    </location>
    <ligand>
        <name>NADP(+)</name>
        <dbReference type="ChEBI" id="CHEBI:58349"/>
    </ligand>
</feature>
<protein>
    <recommendedName>
        <fullName evidence="5">GDP-L-fucose synthase</fullName>
        <ecNumber evidence="5">1.1.1.271</ecNumber>
    </recommendedName>
    <alternativeName>
        <fullName evidence="5">GDP-4-keto-6-deoxy-D-mannose-3,5-epimerase-4-reductase</fullName>
    </alternativeName>
</protein>
<feature type="domain" description="NAD-dependent epimerase/dehydratase" evidence="6">
    <location>
        <begin position="232"/>
        <end position="269"/>
    </location>
</feature>
<keyword evidence="5" id="KW-0511">Multifunctional enzyme</keyword>
<dbReference type="GO" id="GO:0016853">
    <property type="term" value="F:isomerase activity"/>
    <property type="evidence" value="ECO:0007669"/>
    <property type="project" value="UniProtKB-KW"/>
</dbReference>
<sequence>MNKNAKIYVAGHKDLVGSAIWKNLSQKGYTNLIGRTSAELDLRDAQTVAQFFKDEKTDYVFLAAAKVGGIMANNTDFIYENLMIQNNVIHSAYENKVKKLLFLGSTCIYPKEAPQPMKEDCLLTSPLEYTNEPYAIAKIAGIKLYESYNLQFGTNYIAVMPTNLYGPNDNFYLENSHVLPAMVHKIHLANALLKNDWEAVKTDLNKHPVKGISGKNSQEEIKTILSKYGITAETVTLWGTGTPLRKFLWSEDMADACVFLMERINFKDTYPADAKEVRNTHINIGTGKELSIKELAYMIKETIGYQGKIVFDSTKPDGTMRKLTNPSKLHQLGWKHSIELQEGIKLMYEHYLAE</sequence>
<feature type="domain" description="NAD-dependent epimerase/dehydratase" evidence="6">
    <location>
        <begin position="7"/>
        <end position="190"/>
    </location>
</feature>
<evidence type="ECO:0000256" key="2">
    <source>
        <dbReference type="ARBA" id="ARBA00022857"/>
    </source>
</evidence>
<feature type="binding site" evidence="5">
    <location>
        <position position="185"/>
    </location>
    <ligand>
        <name>substrate</name>
    </ligand>
</feature>
<dbReference type="Proteomes" id="UP000249891">
    <property type="component" value="Unassembled WGS sequence"/>
</dbReference>
<feature type="active site" description="Proton donor/acceptor" evidence="5">
    <location>
        <position position="134"/>
    </location>
</feature>
<evidence type="ECO:0000256" key="1">
    <source>
        <dbReference type="ARBA" id="ARBA00005959"/>
    </source>
</evidence>
<keyword evidence="3 5" id="KW-0560">Oxidoreductase</keyword>
<dbReference type="Pfam" id="PF01370">
    <property type="entry name" value="Epimerase"/>
    <property type="match status" value="2"/>
</dbReference>
<feature type="binding site" evidence="5">
    <location>
        <position position="138"/>
    </location>
    <ligand>
        <name>NADP(+)</name>
        <dbReference type="ChEBI" id="CHEBI:58349"/>
    </ligand>
</feature>
<comment type="function">
    <text evidence="5">Catalyzes the two-step NADP-dependent conversion of GDP-4-dehydro-6-deoxy-D-mannose to GDP-fucose, involving an epimerase and a reductase reaction.</text>
</comment>
<dbReference type="PANTHER" id="PTHR43238">
    <property type="entry name" value="GDP-L-FUCOSE SYNTHASE"/>
    <property type="match status" value="1"/>
</dbReference>
<feature type="binding site" evidence="5">
    <location>
        <begin position="103"/>
        <end position="106"/>
    </location>
    <ligand>
        <name>NADP(+)</name>
        <dbReference type="ChEBI" id="CHEBI:58349"/>
    </ligand>
</feature>
<keyword evidence="2 5" id="KW-0521">NADP</keyword>
<feature type="binding site" evidence="5">
    <location>
        <position position="177"/>
    </location>
    <ligand>
        <name>NADP(+)</name>
        <dbReference type="ChEBI" id="CHEBI:58349"/>
    </ligand>
</feature>
<accession>A0A2X2RFX1</accession>
<reference evidence="7 8" key="1">
    <citation type="submission" date="2018-06" db="EMBL/GenBank/DDBJ databases">
        <authorList>
            <consortium name="Pathogen Informatics"/>
            <person name="Doyle S."/>
        </authorList>
    </citation>
    <scope>NUCLEOTIDE SEQUENCE [LARGE SCALE GENOMIC DNA]</scope>
    <source>
        <strain evidence="7 8">NCTC11546</strain>
    </source>
</reference>
<comment type="caution">
    <text evidence="5">Lacks conserved residue(s) required for the propagation of feature annotation.</text>
</comment>
<comment type="similarity">
    <text evidence="1 5">Belongs to the NAD(P)-dependent epimerase/dehydratase family. Fucose synthase subfamily.</text>
</comment>
<dbReference type="GO" id="GO:0042351">
    <property type="term" value="P:'de novo' GDP-L-fucose biosynthetic process"/>
    <property type="evidence" value="ECO:0007669"/>
    <property type="project" value="UniProtKB-UniRule"/>
</dbReference>
<name>A0A2X2RFX1_CAPOC</name>
<dbReference type="GO" id="GO:0070401">
    <property type="term" value="F:NADP+ binding"/>
    <property type="evidence" value="ECO:0007669"/>
    <property type="project" value="UniProtKB-UniRule"/>
</dbReference>
<feature type="binding site" evidence="5">
    <location>
        <position position="245"/>
    </location>
    <ligand>
        <name>substrate</name>
    </ligand>
</feature>
<dbReference type="InterPro" id="IPR001509">
    <property type="entry name" value="Epimerase_deHydtase"/>
</dbReference>
<gene>
    <name evidence="5 7" type="primary">fcl</name>
    <name evidence="7" type="ORF">NCTC11546_01321</name>
</gene>
<dbReference type="EC" id="1.1.1.271" evidence="5"/>
<comment type="pathway">
    <text evidence="5">Nucleotide-sugar biosynthesis; GDP-L-fucose biosynthesis via de novo pathway; GDP-L-fucose from GDP-alpha-D-mannose: step 2/2.</text>
</comment>
<dbReference type="InterPro" id="IPR036291">
    <property type="entry name" value="NAD(P)-bd_dom_sf"/>
</dbReference>